<evidence type="ECO:0000313" key="9">
    <source>
        <dbReference type="EMBL" id="MFD1039685.1"/>
    </source>
</evidence>
<keyword evidence="7 8" id="KW-0472">Membrane</keyword>
<keyword evidence="6" id="KW-0406">Ion transport</keyword>
<organism evidence="9 10">
    <name type="scientific">Virgibacillus byunsanensis</name>
    <dbReference type="NCBI Taxonomy" id="570945"/>
    <lineage>
        <taxon>Bacteria</taxon>
        <taxon>Bacillati</taxon>
        <taxon>Bacillota</taxon>
        <taxon>Bacilli</taxon>
        <taxon>Bacillales</taxon>
        <taxon>Bacillaceae</taxon>
        <taxon>Virgibacillus</taxon>
    </lineage>
</organism>
<evidence type="ECO:0000256" key="7">
    <source>
        <dbReference type="ARBA" id="ARBA00023136"/>
    </source>
</evidence>
<evidence type="ECO:0000256" key="1">
    <source>
        <dbReference type="ARBA" id="ARBA00004651"/>
    </source>
</evidence>
<feature type="transmembrane region" description="Helical" evidence="8">
    <location>
        <begin position="242"/>
        <end position="265"/>
    </location>
</feature>
<feature type="transmembrane region" description="Helical" evidence="8">
    <location>
        <begin position="423"/>
        <end position="442"/>
    </location>
</feature>
<sequence length="461" mass="50812">MQGDYKVNIFSKLFKVSYLSTIRLIVLFYIIAVIFSMVLLSIPFFHNEGVDLSFIDILFTSVSAISVTGLTVVSTADTFNAAGSIALSVVLQFGGIGIMTLGTFIWIILGKKIGLRGRQLIQIDQNRATLGGLVQLLLKILKIILLIELCGTIILSTYFLSYFDTWQEALLQGFFAAVSATTNAGFDITGSSLVLFANDYFVQFINIILLTLGAIGFPVLIELQDYLRGDYREGNPKHSFSLFTKLTTLTFFALILVGWILILILEHNAAFFADKAWHEKMFYSLFQSVTTRNGGLATMDISEFTSPTLVMMCVLMFIGASPSSVGGGIRTTTFAIMLLAIYNYAKGRTSIKVFGRELVDEDVIRSFIVITTAGMVCIISIIVLHYIEPFPLLPVVFEVSSAFGTTGLSMGITPELSTAGKCVIIFLMFVGRIGIFSFLFLIRGKATTDKYHYPKEKVIIG</sequence>
<comment type="subcellular location">
    <subcellularLocation>
        <location evidence="1">Cell membrane</location>
        <topology evidence="1">Multi-pass membrane protein</topology>
    </subcellularLocation>
</comment>
<evidence type="ECO:0000256" key="8">
    <source>
        <dbReference type="SAM" id="Phobius"/>
    </source>
</evidence>
<dbReference type="InterPro" id="IPR003445">
    <property type="entry name" value="Cat_transpt"/>
</dbReference>
<evidence type="ECO:0000256" key="5">
    <source>
        <dbReference type="ARBA" id="ARBA00022989"/>
    </source>
</evidence>
<keyword evidence="4 8" id="KW-0812">Transmembrane</keyword>
<keyword evidence="10" id="KW-1185">Reference proteome</keyword>
<feature type="transmembrane region" description="Helical" evidence="8">
    <location>
        <begin position="363"/>
        <end position="387"/>
    </location>
</feature>
<dbReference type="RefSeq" id="WP_390363344.1">
    <property type="nucleotide sequence ID" value="NZ_JBHTKJ010000044.1"/>
</dbReference>
<dbReference type="Proteomes" id="UP001597040">
    <property type="component" value="Unassembled WGS sequence"/>
</dbReference>
<dbReference type="EMBL" id="JBHTKJ010000044">
    <property type="protein sequence ID" value="MFD1039685.1"/>
    <property type="molecule type" value="Genomic_DNA"/>
</dbReference>
<proteinExistence type="predicted"/>
<keyword evidence="3" id="KW-1003">Cell membrane</keyword>
<dbReference type="Pfam" id="PF02386">
    <property type="entry name" value="TrkH"/>
    <property type="match status" value="1"/>
</dbReference>
<feature type="transmembrane region" description="Helical" evidence="8">
    <location>
        <begin position="309"/>
        <end position="342"/>
    </location>
</feature>
<evidence type="ECO:0000256" key="6">
    <source>
        <dbReference type="ARBA" id="ARBA00023065"/>
    </source>
</evidence>
<gene>
    <name evidence="9" type="ORF">ACFQ3N_14955</name>
</gene>
<accession>A0ABW3LS51</accession>
<keyword evidence="5 8" id="KW-1133">Transmembrane helix</keyword>
<feature type="transmembrane region" description="Helical" evidence="8">
    <location>
        <begin position="85"/>
        <end position="109"/>
    </location>
</feature>
<keyword evidence="2" id="KW-0813">Transport</keyword>
<comment type="caution">
    <text evidence="9">The sequence shown here is derived from an EMBL/GenBank/DDBJ whole genome shotgun (WGS) entry which is preliminary data.</text>
</comment>
<dbReference type="PANTHER" id="PTHR32024">
    <property type="entry name" value="TRK SYSTEM POTASSIUM UPTAKE PROTEIN TRKG-RELATED"/>
    <property type="match status" value="1"/>
</dbReference>
<feature type="transmembrane region" description="Helical" evidence="8">
    <location>
        <begin position="200"/>
        <end position="221"/>
    </location>
</feature>
<evidence type="ECO:0000256" key="2">
    <source>
        <dbReference type="ARBA" id="ARBA00022448"/>
    </source>
</evidence>
<reference evidence="10" key="1">
    <citation type="journal article" date="2019" name="Int. J. Syst. Evol. Microbiol.">
        <title>The Global Catalogue of Microorganisms (GCM) 10K type strain sequencing project: providing services to taxonomists for standard genome sequencing and annotation.</title>
        <authorList>
            <consortium name="The Broad Institute Genomics Platform"/>
            <consortium name="The Broad Institute Genome Sequencing Center for Infectious Disease"/>
            <person name="Wu L."/>
            <person name="Ma J."/>
        </authorList>
    </citation>
    <scope>NUCLEOTIDE SEQUENCE [LARGE SCALE GENOMIC DNA]</scope>
    <source>
        <strain evidence="10">CCUG 56754</strain>
    </source>
</reference>
<evidence type="ECO:0000313" key="10">
    <source>
        <dbReference type="Proteomes" id="UP001597040"/>
    </source>
</evidence>
<evidence type="ECO:0000256" key="4">
    <source>
        <dbReference type="ARBA" id="ARBA00022692"/>
    </source>
</evidence>
<feature type="transmembrane region" description="Helical" evidence="8">
    <location>
        <begin position="143"/>
        <end position="163"/>
    </location>
</feature>
<evidence type="ECO:0000256" key="3">
    <source>
        <dbReference type="ARBA" id="ARBA00022475"/>
    </source>
</evidence>
<dbReference type="PANTHER" id="PTHR32024:SF4">
    <property type="entry name" value="KTR SYSTEM POTASSIUM UPTAKE PROTEIN D"/>
    <property type="match status" value="1"/>
</dbReference>
<name>A0ABW3LS51_9BACI</name>
<feature type="transmembrane region" description="Helical" evidence="8">
    <location>
        <begin position="20"/>
        <end position="42"/>
    </location>
</feature>
<protein>
    <submittedName>
        <fullName evidence="9">TrkH family potassium uptake protein</fullName>
    </submittedName>
</protein>
<feature type="transmembrane region" description="Helical" evidence="8">
    <location>
        <begin position="54"/>
        <end position="73"/>
    </location>
</feature>